<evidence type="ECO:0000256" key="1">
    <source>
        <dbReference type="SAM" id="Phobius"/>
    </source>
</evidence>
<keyword evidence="1" id="KW-1133">Transmembrane helix</keyword>
<proteinExistence type="predicted"/>
<keyword evidence="1" id="KW-0812">Transmembrane</keyword>
<dbReference type="Proteomes" id="UP000429484">
    <property type="component" value="Unassembled WGS sequence"/>
</dbReference>
<dbReference type="AlphaFoldDB" id="A0AAW9TIE2"/>
<reference evidence="2 3" key="1">
    <citation type="journal article" date="2013" name="Genome Biol.">
        <title>Comparative genomics of the core and accessory genomes of 48 Sinorhizobium strains comprising five genospecies.</title>
        <authorList>
            <person name="Sugawara M."/>
            <person name="Epstein B."/>
            <person name="Badgley B.D."/>
            <person name="Unno T."/>
            <person name="Xu L."/>
            <person name="Reese J."/>
            <person name="Gyaneshwar P."/>
            <person name="Denny R."/>
            <person name="Mudge J."/>
            <person name="Bharti A.K."/>
            <person name="Farmer A.D."/>
            <person name="May G.D."/>
            <person name="Woodward J.E."/>
            <person name="Medigue C."/>
            <person name="Vallenet D."/>
            <person name="Lajus A."/>
            <person name="Rouy Z."/>
            <person name="Martinez-Vaz B."/>
            <person name="Tiffin P."/>
            <person name="Young N.D."/>
            <person name="Sadowsky M.J."/>
        </authorList>
    </citation>
    <scope>NUCLEOTIDE SEQUENCE [LARGE SCALE GENOMIC DNA]</scope>
    <source>
        <strain evidence="2 3">N6B1</strain>
    </source>
</reference>
<dbReference type="EMBL" id="WISR01000072">
    <property type="protein sequence ID" value="MQW32586.1"/>
    <property type="molecule type" value="Genomic_DNA"/>
</dbReference>
<name>A0AAW9TIE2_RHIML</name>
<accession>A0AAW9TIE2</accession>
<evidence type="ECO:0000313" key="2">
    <source>
        <dbReference type="EMBL" id="MQW32586.1"/>
    </source>
</evidence>
<keyword evidence="1" id="KW-0472">Membrane</keyword>
<organism evidence="2 3">
    <name type="scientific">Rhizobium meliloti</name>
    <name type="common">Ensifer meliloti</name>
    <name type="synonym">Sinorhizobium meliloti</name>
    <dbReference type="NCBI Taxonomy" id="382"/>
    <lineage>
        <taxon>Bacteria</taxon>
        <taxon>Pseudomonadati</taxon>
        <taxon>Pseudomonadota</taxon>
        <taxon>Alphaproteobacteria</taxon>
        <taxon>Hyphomicrobiales</taxon>
        <taxon>Rhizobiaceae</taxon>
        <taxon>Sinorhizobium/Ensifer group</taxon>
        <taxon>Sinorhizobium</taxon>
    </lineage>
</organism>
<gene>
    <name evidence="2" type="ORF">GHK53_07095</name>
</gene>
<feature type="transmembrane region" description="Helical" evidence="1">
    <location>
        <begin position="20"/>
        <end position="42"/>
    </location>
</feature>
<comment type="caution">
    <text evidence="2">The sequence shown here is derived from an EMBL/GenBank/DDBJ whole genome shotgun (WGS) entry which is preliminary data.</text>
</comment>
<protein>
    <submittedName>
        <fullName evidence="2">Uncharacterized protein</fullName>
    </submittedName>
</protein>
<evidence type="ECO:0000313" key="3">
    <source>
        <dbReference type="Proteomes" id="UP000429484"/>
    </source>
</evidence>
<sequence>MKFRSHILFHPALRPVEIHLVFMTAAARSVMAFLLALISVLVTEIQQRRVCGAGNVFSGQGPGLAGSL</sequence>